<proteinExistence type="predicted"/>
<dbReference type="SUPFAM" id="SSF57667">
    <property type="entry name" value="beta-beta-alpha zinc fingers"/>
    <property type="match status" value="1"/>
</dbReference>
<dbReference type="InterPro" id="IPR013087">
    <property type="entry name" value="Znf_C2H2_type"/>
</dbReference>
<feature type="domain" description="C2H2-type" evidence="2">
    <location>
        <begin position="51"/>
        <end position="79"/>
    </location>
</feature>
<evidence type="ECO:0000313" key="3">
    <source>
        <dbReference type="EMBL" id="KAK7481212.1"/>
    </source>
</evidence>
<dbReference type="Gene3D" id="3.30.160.60">
    <property type="entry name" value="Classic Zinc Finger"/>
    <property type="match status" value="1"/>
</dbReference>
<keyword evidence="1" id="KW-0862">Zinc</keyword>
<dbReference type="AlphaFoldDB" id="A0ABD0K2B0"/>
<dbReference type="EMBL" id="JACVVK020000265">
    <property type="protein sequence ID" value="KAK7481212.1"/>
    <property type="molecule type" value="Genomic_DNA"/>
</dbReference>
<evidence type="ECO:0000256" key="1">
    <source>
        <dbReference type="PROSITE-ProRule" id="PRU00042"/>
    </source>
</evidence>
<dbReference type="PROSITE" id="PS50157">
    <property type="entry name" value="ZINC_FINGER_C2H2_2"/>
    <property type="match status" value="3"/>
</dbReference>
<feature type="domain" description="C2H2-type" evidence="2">
    <location>
        <begin position="105"/>
        <end position="131"/>
    </location>
</feature>
<gene>
    <name evidence="3" type="ORF">BaRGS_00027472</name>
</gene>
<dbReference type="GO" id="GO:0008270">
    <property type="term" value="F:zinc ion binding"/>
    <property type="evidence" value="ECO:0007669"/>
    <property type="project" value="UniProtKB-KW"/>
</dbReference>
<evidence type="ECO:0000313" key="4">
    <source>
        <dbReference type="Proteomes" id="UP001519460"/>
    </source>
</evidence>
<dbReference type="Proteomes" id="UP001519460">
    <property type="component" value="Unassembled WGS sequence"/>
</dbReference>
<keyword evidence="4" id="KW-1185">Reference proteome</keyword>
<keyword evidence="1" id="KW-0863">Zinc-finger</keyword>
<evidence type="ECO:0000259" key="2">
    <source>
        <dbReference type="PROSITE" id="PS50157"/>
    </source>
</evidence>
<name>A0ABD0K2B0_9CAEN</name>
<keyword evidence="1" id="KW-0479">Metal-binding</keyword>
<organism evidence="3 4">
    <name type="scientific">Batillaria attramentaria</name>
    <dbReference type="NCBI Taxonomy" id="370345"/>
    <lineage>
        <taxon>Eukaryota</taxon>
        <taxon>Metazoa</taxon>
        <taxon>Spiralia</taxon>
        <taxon>Lophotrochozoa</taxon>
        <taxon>Mollusca</taxon>
        <taxon>Gastropoda</taxon>
        <taxon>Caenogastropoda</taxon>
        <taxon>Sorbeoconcha</taxon>
        <taxon>Cerithioidea</taxon>
        <taxon>Batillariidae</taxon>
        <taxon>Batillaria</taxon>
    </lineage>
</organism>
<sequence length="131" mass="15186">MGEHLLFTGASQVTTKEGTSKKVKRRWSDHFAIQDNNLGITRRSSGSVEFYECNYCGKQYACRHTCEGHVNKHHLARQPYKCQMCYKPFYYYSSMVRHMKTCLSFKCYICGAVMDSRLLLESHLGQVHSSQ</sequence>
<dbReference type="SMART" id="SM00355">
    <property type="entry name" value="ZnF_C2H2"/>
    <property type="match status" value="3"/>
</dbReference>
<feature type="domain" description="C2H2-type" evidence="2">
    <location>
        <begin position="80"/>
        <end position="101"/>
    </location>
</feature>
<accession>A0ABD0K2B0</accession>
<reference evidence="3 4" key="1">
    <citation type="journal article" date="2023" name="Sci. Data">
        <title>Genome assembly of the Korean intertidal mud-creeper Batillaria attramentaria.</title>
        <authorList>
            <person name="Patra A.K."/>
            <person name="Ho P.T."/>
            <person name="Jun S."/>
            <person name="Lee S.J."/>
            <person name="Kim Y."/>
            <person name="Won Y.J."/>
        </authorList>
    </citation>
    <scope>NUCLEOTIDE SEQUENCE [LARGE SCALE GENOMIC DNA]</scope>
    <source>
        <strain evidence="3">Wonlab-2016</strain>
    </source>
</reference>
<dbReference type="PROSITE" id="PS00028">
    <property type="entry name" value="ZINC_FINGER_C2H2_1"/>
    <property type="match status" value="2"/>
</dbReference>
<dbReference type="InterPro" id="IPR036236">
    <property type="entry name" value="Znf_C2H2_sf"/>
</dbReference>
<comment type="caution">
    <text evidence="3">The sequence shown here is derived from an EMBL/GenBank/DDBJ whole genome shotgun (WGS) entry which is preliminary data.</text>
</comment>
<protein>
    <recommendedName>
        <fullName evidence="2">C2H2-type domain-containing protein</fullName>
    </recommendedName>
</protein>